<dbReference type="Proteomes" id="UP000250123">
    <property type="component" value="Chromosome SHEWBE"/>
</dbReference>
<sequence length="42" mass="4937">MAANGDDCSLPHRQLRKLTHFQFYCPLCSLPHRQLRKLRLDG</sequence>
<accession>A0A330M9J7</accession>
<evidence type="ECO:0000313" key="2">
    <source>
        <dbReference type="Proteomes" id="UP000250123"/>
    </source>
</evidence>
<dbReference type="KEGG" id="sbk:SHEWBE_3707"/>
<name>A0A330M9J7_9GAMM</name>
<reference evidence="2" key="1">
    <citation type="submission" date="2018-06" db="EMBL/GenBank/DDBJ databases">
        <authorList>
            <person name="Cea G.-C."/>
            <person name="William W."/>
        </authorList>
    </citation>
    <scope>NUCLEOTIDE SEQUENCE [LARGE SCALE GENOMIC DNA]</scope>
    <source>
        <strain evidence="2">DB21MT-2</strain>
    </source>
</reference>
<dbReference type="AlphaFoldDB" id="A0A330M9J7"/>
<evidence type="ECO:0000313" key="1">
    <source>
        <dbReference type="EMBL" id="SQH77670.1"/>
    </source>
</evidence>
<gene>
    <name evidence="1" type="ORF">SHEWBE_3707</name>
</gene>
<dbReference type="EMBL" id="LS483452">
    <property type="protein sequence ID" value="SQH77670.1"/>
    <property type="molecule type" value="Genomic_DNA"/>
</dbReference>
<proteinExistence type="predicted"/>
<protein>
    <submittedName>
        <fullName evidence="1">Uncharacterized protein</fullName>
    </submittedName>
</protein>
<organism evidence="1 2">
    <name type="scientific">Shewanella benthica</name>
    <dbReference type="NCBI Taxonomy" id="43661"/>
    <lineage>
        <taxon>Bacteria</taxon>
        <taxon>Pseudomonadati</taxon>
        <taxon>Pseudomonadota</taxon>
        <taxon>Gammaproteobacteria</taxon>
        <taxon>Alteromonadales</taxon>
        <taxon>Shewanellaceae</taxon>
        <taxon>Shewanella</taxon>
    </lineage>
</organism>